<protein>
    <submittedName>
        <fullName evidence="1">Uncharacterized protein</fullName>
    </submittedName>
</protein>
<gene>
    <name evidence="1" type="ORF">SAMN05421829_1303</name>
</gene>
<dbReference type="STRING" id="34027.SAMN05421829_1303"/>
<dbReference type="Proteomes" id="UP000186819">
    <property type="component" value="Unassembled WGS sequence"/>
</dbReference>
<dbReference type="SUPFAM" id="SSF53955">
    <property type="entry name" value="Lysozyme-like"/>
    <property type="match status" value="1"/>
</dbReference>
<dbReference type="CDD" id="cd12797">
    <property type="entry name" value="M23_peptidase"/>
    <property type="match status" value="1"/>
</dbReference>
<evidence type="ECO:0000313" key="2">
    <source>
        <dbReference type="Proteomes" id="UP000186819"/>
    </source>
</evidence>
<organism evidence="1 2">
    <name type="scientific">Aromatoleum tolulyticum</name>
    <dbReference type="NCBI Taxonomy" id="34027"/>
    <lineage>
        <taxon>Bacteria</taxon>
        <taxon>Pseudomonadati</taxon>
        <taxon>Pseudomonadota</taxon>
        <taxon>Betaproteobacteria</taxon>
        <taxon>Rhodocyclales</taxon>
        <taxon>Rhodocyclaceae</taxon>
        <taxon>Aromatoleum</taxon>
    </lineage>
</organism>
<proteinExistence type="predicted"/>
<dbReference type="Gene3D" id="1.10.530.10">
    <property type="match status" value="1"/>
</dbReference>
<evidence type="ECO:0000313" key="1">
    <source>
        <dbReference type="EMBL" id="SIR66848.1"/>
    </source>
</evidence>
<dbReference type="EMBL" id="FTMD01000030">
    <property type="protein sequence ID" value="SIR66848.1"/>
    <property type="molecule type" value="Genomic_DNA"/>
</dbReference>
<dbReference type="Gene3D" id="2.70.70.10">
    <property type="entry name" value="Glucose Permease (Domain IIA)"/>
    <property type="match status" value="1"/>
</dbReference>
<dbReference type="OrthoDB" id="1242806at2"/>
<accession>A0A1N7CT71</accession>
<reference evidence="2" key="1">
    <citation type="submission" date="2017-01" db="EMBL/GenBank/DDBJ databases">
        <authorList>
            <person name="Varghese N."/>
            <person name="Submissions S."/>
        </authorList>
    </citation>
    <scope>NUCLEOTIDE SEQUENCE [LARGE SCALE GENOMIC DNA]</scope>
    <source>
        <strain evidence="2">ATCC 51758</strain>
    </source>
</reference>
<dbReference type="AlphaFoldDB" id="A0A1N7CT71"/>
<keyword evidence="2" id="KW-1185">Reference proteome</keyword>
<dbReference type="InterPro" id="IPR011055">
    <property type="entry name" value="Dup_hybrid_motif"/>
</dbReference>
<name>A0A1N7CT71_9RHOO</name>
<dbReference type="InterPro" id="IPR023346">
    <property type="entry name" value="Lysozyme-like_dom_sf"/>
</dbReference>
<dbReference type="RefSeq" id="WP_139335999.1">
    <property type="nucleotide sequence ID" value="NZ_FTMD01000030.1"/>
</dbReference>
<sequence>MIISPPFLPNRNSDTGDANWVHSAMQQPASHLTSTHALEGSYPLSNNLEWHNGIHLQGTATGDGKTPVRAIADGEVIYVGDPKNANLDKDDPQNFNPFGEHASWTDNGMIIVKHTTEIGANGNLPVEIIYYSVYMHLNEIGRLASSGTGTPPKLQKKDKVWRKDIIGYAGQIYGHAGQVHLEIAMNQENLRRLIGREPAWVDPTNIPVPTADGRSDAVFGALWLYLPASTPTQTVAPTSHLRATSQTTLGRAMWLKMTYETGNCSYEAFDNTGHPLGRREERNFEYDLYAEANRRHNALPQADRTRSSPSGWYELLRFGRNLGCGPNTADRDPLPANAAHWREIVGPNGRSIWADLNAEGTYKFSDADFLPIQTWTFINDDTTPNDQRCDSDKLKNLIADPDSNVPDRQDPATLARRLGNNDVATTLRRTVCKFPSEWNQADIGTRYAFVQDLPEFRTNPDAWPPQEKHLKALSFPDLPDDYTSATWHFHPTEFISTMRKCEWLSTRELGQLVPANIIRKPGSHDSQSTAHWEQPPFAASLTAIRTYAIDINRSLRKFLINTGIRKSCFFGNAIQETAWVTTLREQSGNNPTLHAGWYGRGLLQLTNPNGNLGNGNNNYYKYFRFVGRSPQIPHGNNELSWRDELGLNSHHASHSAGAYWVWDSKSGNQFVPNDIPEDILDKWNANIYADRAYEAENTRRVINTNSGNKVWYYNIEFARSASNVNLPAAISQNPPNHMNGLVDRSTVFVNALIVLTDTPAFQSEVGGSTDSPENYTRRRT</sequence>